<evidence type="ECO:0000256" key="2">
    <source>
        <dbReference type="ARBA" id="ARBA00022490"/>
    </source>
</evidence>
<sequence>MYETDKDGYLVNLDDWSRETAEWLAEQESLQLSDAHWEIIHCLRDYFQTYELSPAMRPLVKYITATLGPEKGRSIYLMQLFPGSTAKLAAKIAGLPRPTNCL</sequence>
<proteinExistence type="inferred from homology"/>
<comment type="similarity">
    <text evidence="3">Belongs to the dsrC/tusE family.</text>
</comment>
<dbReference type="PANTHER" id="PTHR37010:SF1">
    <property type="entry name" value="SULFURTRANSFERASE TUSE"/>
    <property type="match status" value="1"/>
</dbReference>
<evidence type="ECO:0000313" key="5">
    <source>
        <dbReference type="Proteomes" id="UP001595840"/>
    </source>
</evidence>
<dbReference type="InterPro" id="IPR043163">
    <property type="entry name" value="DsrC-like_N"/>
</dbReference>
<protein>
    <recommendedName>
        <fullName evidence="3">Sulfurtransferase</fullName>
        <ecNumber evidence="3">2.8.1.-</ecNumber>
    </recommendedName>
</protein>
<comment type="subcellular location">
    <subcellularLocation>
        <location evidence="1">Cytoplasm</location>
    </subcellularLocation>
</comment>
<dbReference type="RefSeq" id="WP_290263031.1">
    <property type="nucleotide sequence ID" value="NZ_JAUFQG010000004.1"/>
</dbReference>
<evidence type="ECO:0000313" key="4">
    <source>
        <dbReference type="EMBL" id="MFC4363949.1"/>
    </source>
</evidence>
<dbReference type="InterPro" id="IPR007453">
    <property type="entry name" value="DsrC/TusE"/>
</dbReference>
<reference evidence="5" key="1">
    <citation type="journal article" date="2019" name="Int. J. Syst. Evol. Microbiol.">
        <title>The Global Catalogue of Microorganisms (GCM) 10K type strain sequencing project: providing services to taxonomists for standard genome sequencing and annotation.</title>
        <authorList>
            <consortium name="The Broad Institute Genomics Platform"/>
            <consortium name="The Broad Institute Genome Sequencing Center for Infectious Disease"/>
            <person name="Wu L."/>
            <person name="Ma J."/>
        </authorList>
    </citation>
    <scope>NUCLEOTIDE SEQUENCE [LARGE SCALE GENOMIC DNA]</scope>
    <source>
        <strain evidence="5">CECT 8570</strain>
    </source>
</reference>
<comment type="caution">
    <text evidence="4">The sequence shown here is derived from an EMBL/GenBank/DDBJ whole genome shotgun (WGS) entry which is preliminary data.</text>
</comment>
<evidence type="ECO:0000256" key="3">
    <source>
        <dbReference type="PIRNR" id="PIRNR006223"/>
    </source>
</evidence>
<keyword evidence="5" id="KW-1185">Reference proteome</keyword>
<dbReference type="SUPFAM" id="SSF69721">
    <property type="entry name" value="DsrC, the gamma subunit of dissimilatory sulfite reductase"/>
    <property type="match status" value="1"/>
</dbReference>
<dbReference type="Proteomes" id="UP001595840">
    <property type="component" value="Unassembled WGS sequence"/>
</dbReference>
<dbReference type="PIRSF" id="PIRSF006223">
    <property type="entry name" value="DsrC_TusE"/>
    <property type="match status" value="1"/>
</dbReference>
<dbReference type="Gene3D" id="1.10.10.370">
    <property type="entry name" value="DsrC-like protein, C-terminal domain"/>
    <property type="match status" value="1"/>
</dbReference>
<dbReference type="EC" id="2.8.1.-" evidence="3"/>
<dbReference type="EMBL" id="JBHSCX010000021">
    <property type="protein sequence ID" value="MFC4363949.1"/>
    <property type="molecule type" value="Genomic_DNA"/>
</dbReference>
<dbReference type="InterPro" id="IPR042072">
    <property type="entry name" value="DsrC-like_C"/>
</dbReference>
<name>A0ABV8V7Q9_9GAMM</name>
<evidence type="ECO:0000256" key="1">
    <source>
        <dbReference type="ARBA" id="ARBA00004496"/>
    </source>
</evidence>
<dbReference type="Gene3D" id="3.30.1420.10">
    <property type="match status" value="1"/>
</dbReference>
<gene>
    <name evidence="4" type="ORF">ACFOX3_16650</name>
</gene>
<keyword evidence="3" id="KW-0808">Transferase</keyword>
<comment type="function">
    <text evidence="3">Part of a sulfur-relay system.</text>
</comment>
<dbReference type="Pfam" id="PF04358">
    <property type="entry name" value="DsrC"/>
    <property type="match status" value="1"/>
</dbReference>
<dbReference type="InterPro" id="IPR025526">
    <property type="entry name" value="DsrC-like_dom_sf"/>
</dbReference>
<dbReference type="NCBIfam" id="TIGR03342">
    <property type="entry name" value="dsrC_tusE_dsvC"/>
    <property type="match status" value="1"/>
</dbReference>
<organism evidence="4 5">
    <name type="scientific">Simiduia curdlanivorans</name>
    <dbReference type="NCBI Taxonomy" id="1492769"/>
    <lineage>
        <taxon>Bacteria</taxon>
        <taxon>Pseudomonadati</taxon>
        <taxon>Pseudomonadota</taxon>
        <taxon>Gammaproteobacteria</taxon>
        <taxon>Cellvibrionales</taxon>
        <taxon>Cellvibrionaceae</taxon>
        <taxon>Simiduia</taxon>
    </lineage>
</organism>
<keyword evidence="2" id="KW-0963">Cytoplasm</keyword>
<accession>A0ABV8V7Q9</accession>
<dbReference type="PANTHER" id="PTHR37010">
    <property type="entry name" value="SULFURTRANSFERASE TUSE"/>
    <property type="match status" value="1"/>
</dbReference>